<evidence type="ECO:0000313" key="3">
    <source>
        <dbReference type="Proteomes" id="UP001190700"/>
    </source>
</evidence>
<protein>
    <submittedName>
        <fullName evidence="2">Uncharacterized protein</fullName>
    </submittedName>
</protein>
<reference evidence="2 3" key="1">
    <citation type="journal article" date="2015" name="Genome Biol. Evol.">
        <title>Comparative Genomics of a Bacterivorous Green Alga Reveals Evolutionary Causalities and Consequences of Phago-Mixotrophic Mode of Nutrition.</title>
        <authorList>
            <person name="Burns J.A."/>
            <person name="Paasch A."/>
            <person name="Narechania A."/>
            <person name="Kim E."/>
        </authorList>
    </citation>
    <scope>NUCLEOTIDE SEQUENCE [LARGE SCALE GENOMIC DNA]</scope>
    <source>
        <strain evidence="2 3">PLY_AMNH</strain>
    </source>
</reference>
<dbReference type="EMBL" id="LGRX02034462">
    <property type="protein sequence ID" value="KAK3237752.1"/>
    <property type="molecule type" value="Genomic_DNA"/>
</dbReference>
<proteinExistence type="predicted"/>
<feature type="compositionally biased region" description="Polar residues" evidence="1">
    <location>
        <begin position="114"/>
        <end position="124"/>
    </location>
</feature>
<feature type="non-terminal residue" evidence="2">
    <location>
        <position position="1"/>
    </location>
</feature>
<feature type="compositionally biased region" description="Basic and acidic residues" evidence="1">
    <location>
        <begin position="1"/>
        <end position="15"/>
    </location>
</feature>
<accession>A0AAE0BJP7</accession>
<organism evidence="2 3">
    <name type="scientific">Cymbomonas tetramitiformis</name>
    <dbReference type="NCBI Taxonomy" id="36881"/>
    <lineage>
        <taxon>Eukaryota</taxon>
        <taxon>Viridiplantae</taxon>
        <taxon>Chlorophyta</taxon>
        <taxon>Pyramimonadophyceae</taxon>
        <taxon>Pyramimonadales</taxon>
        <taxon>Pyramimonadaceae</taxon>
        <taxon>Cymbomonas</taxon>
    </lineage>
</organism>
<comment type="caution">
    <text evidence="2">The sequence shown here is derived from an EMBL/GenBank/DDBJ whole genome shotgun (WGS) entry which is preliminary data.</text>
</comment>
<gene>
    <name evidence="2" type="ORF">CYMTET_52190</name>
</gene>
<feature type="compositionally biased region" description="Polar residues" evidence="1">
    <location>
        <begin position="139"/>
        <end position="160"/>
    </location>
</feature>
<feature type="region of interest" description="Disordered" evidence="1">
    <location>
        <begin position="1"/>
        <end position="54"/>
    </location>
</feature>
<dbReference type="Proteomes" id="UP001190700">
    <property type="component" value="Unassembled WGS sequence"/>
</dbReference>
<dbReference type="AlphaFoldDB" id="A0AAE0BJP7"/>
<feature type="region of interest" description="Disordered" evidence="1">
    <location>
        <begin position="114"/>
        <end position="160"/>
    </location>
</feature>
<evidence type="ECO:0000313" key="2">
    <source>
        <dbReference type="EMBL" id="KAK3237752.1"/>
    </source>
</evidence>
<feature type="region of interest" description="Disordered" evidence="1">
    <location>
        <begin position="290"/>
        <end position="332"/>
    </location>
</feature>
<name>A0AAE0BJP7_9CHLO</name>
<feature type="region of interest" description="Disordered" evidence="1">
    <location>
        <begin position="195"/>
        <end position="243"/>
    </location>
</feature>
<keyword evidence="3" id="KW-1185">Reference proteome</keyword>
<sequence length="332" mass="36646">RELKEAMQRSKEQGERPTPGSHPRPSATFLAGRLPKWRSQTKQSRPQHDFLTRHRRYVDLDPTYPHRRAGNLPAAPAARRSMLVAPQRPKFPPGYSPPIIAEIDDAGELDWRLTSRSGFSNPRPSNRDTTGKSGYTFPSIPSSAPTQTRQPTTSYSTPFQPQVHISVDESYKKEARHLMCIEIPAIVQTRAYDFHKSTSQTRPQPSKGVRGGGGSTRGRSSSGHNFVGRAPPDSSLKPRQAASGLLSPRVSLYTEAASAASDYLKRGSTPKSAKATDEWHPRCLTGSLYSPRRATHTAPHRLELGGRGLTGTMTPPPQRPKFNVSAPEFDLK</sequence>
<evidence type="ECO:0000256" key="1">
    <source>
        <dbReference type="SAM" id="MobiDB-lite"/>
    </source>
</evidence>